<feature type="transmembrane region" description="Helical" evidence="2">
    <location>
        <begin position="219"/>
        <end position="242"/>
    </location>
</feature>
<evidence type="ECO:0000256" key="2">
    <source>
        <dbReference type="SAM" id="Phobius"/>
    </source>
</evidence>
<feature type="region of interest" description="Disordered" evidence="1">
    <location>
        <begin position="88"/>
        <end position="129"/>
    </location>
</feature>
<sequence length="456" mass="53313">MSTTKRKFDAIRTFCVCVECAAHRLDRLQWWKTEVSTVRTGSKGLETRVATGWSGLGDKSREDYTKRRTFGGRKRLLVSRTGWVRDLTEEGIEPNPGEMKRGGKRNEDGKPDHGRAKRPDQGRRSRHTSTKALAEQLRELNTATLAARDAAKEFTAEADRDEPKQTPKEKTALDILKEKVAERREIDRYESEEREKIALEDTLEFNTYFWKKTTFSEGFFSKIAICVVINLLFYFAVLAGYYCRYYYEVLTYEDMWIEKCADICVSYRHYYFDQIVDNLDRRHATLTTLVMYLGCFVIGAVFHVLEVKMSYTLDRNTLNEKQKWNDKKSHFRGTDLRPDVLNMKKLERYNPIRMECVITKSLGFRKTDYTGECIFTSWTHERMAVSLELFAQMNNARLMRQTTKEDVTRARMEDFIASHQGDNISRYDLDPVSQATVSLAIAHWRHLQDVSGRWLN</sequence>
<keyword evidence="2" id="KW-1133">Transmembrane helix</keyword>
<proteinExistence type="predicted"/>
<dbReference type="EMBL" id="MN609870">
    <property type="protein sequence ID" value="QLL27760.1"/>
    <property type="molecule type" value="Genomic_RNA"/>
</dbReference>
<reference evidence="3" key="1">
    <citation type="submission" date="2019-10" db="EMBL/GenBank/DDBJ databases">
        <title>The virome associated to Eryshiphales from vegetable crops in Italy.</title>
        <authorList>
            <person name="Chiapello M."/>
            <person name="Turina M."/>
        </authorList>
    </citation>
    <scope>NUCLEOTIDE SEQUENCE</scope>
    <source>
        <strain evidence="3">PM-A_DN26617</strain>
    </source>
</reference>
<feature type="compositionally biased region" description="Basic and acidic residues" evidence="1">
    <location>
        <begin position="98"/>
        <end position="123"/>
    </location>
</feature>
<name>A0A7D6J2M5_9TOMB</name>
<organism evidence="3">
    <name type="scientific">Erysiphales associated tombus-like virus 2</name>
    <dbReference type="NCBI Taxonomy" id="2754853"/>
    <lineage>
        <taxon>Viruses</taxon>
        <taxon>Riboviria</taxon>
        <taxon>Orthornavirae</taxon>
        <taxon>Kitrinoviricota</taxon>
        <taxon>Tolucaviricetes</taxon>
        <taxon>Tolivirales</taxon>
        <taxon>Tombusviridae</taxon>
        <taxon>Procedovirinae</taxon>
        <taxon>Tombusvirus</taxon>
    </lineage>
</organism>
<accession>A0A7D6J2M5</accession>
<feature type="transmembrane region" description="Helical" evidence="2">
    <location>
        <begin position="286"/>
        <end position="305"/>
    </location>
</feature>
<evidence type="ECO:0000256" key="1">
    <source>
        <dbReference type="SAM" id="MobiDB-lite"/>
    </source>
</evidence>
<keyword evidence="2" id="KW-0472">Membrane</keyword>
<keyword evidence="2" id="KW-0812">Transmembrane</keyword>
<evidence type="ECO:0000313" key="3">
    <source>
        <dbReference type="EMBL" id="QLL27760.1"/>
    </source>
</evidence>
<protein>
    <submittedName>
        <fullName evidence="3">Uncharacterized protein</fullName>
    </submittedName>
</protein>